<organism evidence="1 2">
    <name type="scientific">Marinomonas transparens</name>
    <dbReference type="NCBI Taxonomy" id="2795388"/>
    <lineage>
        <taxon>Bacteria</taxon>
        <taxon>Pseudomonadati</taxon>
        <taxon>Pseudomonadota</taxon>
        <taxon>Gammaproteobacteria</taxon>
        <taxon>Oceanospirillales</taxon>
        <taxon>Oceanospirillaceae</taxon>
        <taxon>Marinomonas</taxon>
    </lineage>
</organism>
<feature type="non-terminal residue" evidence="1">
    <location>
        <position position="1"/>
    </location>
</feature>
<dbReference type="EMBL" id="JAEMNX010000088">
    <property type="protein sequence ID" value="MBJ7540103.1"/>
    <property type="molecule type" value="Genomic_DNA"/>
</dbReference>
<dbReference type="Proteomes" id="UP000628710">
    <property type="component" value="Unassembled WGS sequence"/>
</dbReference>
<gene>
    <name evidence="1" type="ORF">I8J31_20775</name>
</gene>
<evidence type="ECO:0000313" key="2">
    <source>
        <dbReference type="Proteomes" id="UP000628710"/>
    </source>
</evidence>
<proteinExistence type="predicted"/>
<protein>
    <recommendedName>
        <fullName evidence="3">Bacterial Ig-like domain-containing protein</fullName>
    </recommendedName>
</protein>
<dbReference type="AlphaFoldDB" id="A0A934JST5"/>
<evidence type="ECO:0000313" key="1">
    <source>
        <dbReference type="EMBL" id="MBJ7540103.1"/>
    </source>
</evidence>
<name>A0A934JST5_9GAMM</name>
<dbReference type="RefSeq" id="WP_199470493.1">
    <property type="nucleotide sequence ID" value="NZ_JAEMNX010000088.1"/>
</dbReference>
<sequence>TATLSGDGKHELNAKATDAAGNVGSTRNFEVTLDTVTPTLTLNITDMDGKVLQPGASTGDTNLVFSGIGEPGLRALVFDRVDSETRTLLSEVVISEDGTWSTTVTLSGDGNYQFYAFSYDAAFNALETGDVEITVDT</sequence>
<dbReference type="Gene3D" id="2.60.40.10">
    <property type="entry name" value="Immunoglobulins"/>
    <property type="match status" value="2"/>
</dbReference>
<dbReference type="InterPro" id="IPR013783">
    <property type="entry name" value="Ig-like_fold"/>
</dbReference>
<keyword evidence="2" id="KW-1185">Reference proteome</keyword>
<evidence type="ECO:0008006" key="3">
    <source>
        <dbReference type="Google" id="ProtNLM"/>
    </source>
</evidence>
<reference evidence="1" key="1">
    <citation type="submission" date="2020-12" db="EMBL/GenBank/DDBJ databases">
        <title>Marinomonas arctica sp. nov., a psychrotolerant bacterium isolated from the Arctic.</title>
        <authorList>
            <person name="Zhang Y."/>
        </authorList>
    </citation>
    <scope>NUCLEOTIDE SEQUENCE</scope>
    <source>
        <strain evidence="1">C1424</strain>
    </source>
</reference>
<accession>A0A934JST5</accession>
<comment type="caution">
    <text evidence="1">The sequence shown here is derived from an EMBL/GenBank/DDBJ whole genome shotgun (WGS) entry which is preliminary data.</text>
</comment>
<feature type="non-terminal residue" evidence="1">
    <location>
        <position position="137"/>
    </location>
</feature>